<evidence type="ECO:0000256" key="3">
    <source>
        <dbReference type="ARBA" id="ARBA00022842"/>
    </source>
</evidence>
<dbReference type="SFLD" id="SFLDG01135">
    <property type="entry name" value="C1.5.6:_HAD__Beta-PGM__Phospha"/>
    <property type="match status" value="1"/>
</dbReference>
<dbReference type="InterPro" id="IPR006439">
    <property type="entry name" value="HAD-SF_hydro_IA"/>
</dbReference>
<dbReference type="Pfam" id="PF13419">
    <property type="entry name" value="HAD_2"/>
    <property type="match status" value="1"/>
</dbReference>
<dbReference type="GO" id="GO:0005829">
    <property type="term" value="C:cytosol"/>
    <property type="evidence" value="ECO:0007669"/>
    <property type="project" value="TreeGrafter"/>
</dbReference>
<dbReference type="GO" id="GO:0046872">
    <property type="term" value="F:metal ion binding"/>
    <property type="evidence" value="ECO:0007669"/>
    <property type="project" value="UniProtKB-KW"/>
</dbReference>
<keyword evidence="1" id="KW-0479">Metal-binding</keyword>
<organism evidence="5 6">
    <name type="scientific">Halioglobus maricola</name>
    <dbReference type="NCBI Taxonomy" id="2601894"/>
    <lineage>
        <taxon>Bacteria</taxon>
        <taxon>Pseudomonadati</taxon>
        <taxon>Pseudomonadota</taxon>
        <taxon>Gammaproteobacteria</taxon>
        <taxon>Cellvibrionales</taxon>
        <taxon>Halieaceae</taxon>
        <taxon>Halioglobus</taxon>
    </lineage>
</organism>
<dbReference type="Gene3D" id="3.40.50.1000">
    <property type="entry name" value="HAD superfamily/HAD-like"/>
    <property type="match status" value="1"/>
</dbReference>
<dbReference type="KEGG" id="halc:EY643_06480"/>
<reference evidence="5 6" key="1">
    <citation type="submission" date="2019-02" db="EMBL/GenBank/DDBJ databases">
        <authorList>
            <person name="Li S.-H."/>
        </authorList>
    </citation>
    <scope>NUCLEOTIDE SEQUENCE [LARGE SCALE GENOMIC DNA]</scope>
    <source>
        <strain evidence="5 6">IMCC14385</strain>
    </source>
</reference>
<dbReference type="InterPro" id="IPR036412">
    <property type="entry name" value="HAD-like_sf"/>
</dbReference>
<dbReference type="InterPro" id="IPR050155">
    <property type="entry name" value="HAD-like_hydrolase_sf"/>
</dbReference>
<dbReference type="AlphaFoldDB" id="A0A5P9NPN9"/>
<evidence type="ECO:0000313" key="6">
    <source>
        <dbReference type="Proteomes" id="UP000326287"/>
    </source>
</evidence>
<evidence type="ECO:0000256" key="2">
    <source>
        <dbReference type="ARBA" id="ARBA00022801"/>
    </source>
</evidence>
<evidence type="ECO:0000313" key="5">
    <source>
        <dbReference type="EMBL" id="QFU77790.1"/>
    </source>
</evidence>
<dbReference type="Proteomes" id="UP000326287">
    <property type="component" value="Chromosome"/>
</dbReference>
<dbReference type="SUPFAM" id="SSF56784">
    <property type="entry name" value="HAD-like"/>
    <property type="match status" value="1"/>
</dbReference>
<dbReference type="GO" id="GO:0006281">
    <property type="term" value="P:DNA repair"/>
    <property type="evidence" value="ECO:0007669"/>
    <property type="project" value="TreeGrafter"/>
</dbReference>
<keyword evidence="6" id="KW-1185">Reference proteome</keyword>
<name>A0A5P9NPN9_9GAMM</name>
<keyword evidence="4" id="KW-0119">Carbohydrate metabolism</keyword>
<proteinExistence type="predicted"/>
<dbReference type="Gene3D" id="1.10.150.240">
    <property type="entry name" value="Putative phosphatase, domain 2"/>
    <property type="match status" value="1"/>
</dbReference>
<gene>
    <name evidence="5" type="ORF">EY643_06480</name>
</gene>
<dbReference type="PANTHER" id="PTHR43434:SF23">
    <property type="entry name" value="PHOSPHOGLYCOLATE PHOSPHATASE"/>
    <property type="match status" value="1"/>
</dbReference>
<dbReference type="FunFam" id="3.40.50.1000:FF:000022">
    <property type="entry name" value="Phosphoglycolate phosphatase"/>
    <property type="match status" value="1"/>
</dbReference>
<dbReference type="GO" id="GO:0008967">
    <property type="term" value="F:phosphoglycolate phosphatase activity"/>
    <property type="evidence" value="ECO:0007669"/>
    <property type="project" value="TreeGrafter"/>
</dbReference>
<evidence type="ECO:0000256" key="1">
    <source>
        <dbReference type="ARBA" id="ARBA00022723"/>
    </source>
</evidence>
<evidence type="ECO:0000256" key="4">
    <source>
        <dbReference type="ARBA" id="ARBA00023277"/>
    </source>
</evidence>
<dbReference type="InterPro" id="IPR023198">
    <property type="entry name" value="PGP-like_dom2"/>
</dbReference>
<accession>A0A5P9NPN9</accession>
<dbReference type="InterPro" id="IPR041492">
    <property type="entry name" value="HAD_2"/>
</dbReference>
<sequence length="219" mass="24219">MPRDLQAVLFDLDGTLVDTAAEFVVVVQKLRAEHGLPEMDPQRIRASVSNGARALVKLGLDIDFEAPEFESKRLRLLELYTEVLGTEATPYPGITELLDELAERGISWGVATNKPRAYAEPLLPRIGLYCPSLVCPDDVKDRKPHPESLYLNCRELGCTPHQAIYVGDHVRDIEAGKRAGMYTIAAAYGYIEPDDSAESWGADIIAPRSEDLINLILTD</sequence>
<dbReference type="NCBIfam" id="TIGR01509">
    <property type="entry name" value="HAD-SF-IA-v3"/>
    <property type="match status" value="1"/>
</dbReference>
<dbReference type="EMBL" id="CP036422">
    <property type="protein sequence ID" value="QFU77790.1"/>
    <property type="molecule type" value="Genomic_DNA"/>
</dbReference>
<keyword evidence="2 5" id="KW-0378">Hydrolase</keyword>
<dbReference type="PANTHER" id="PTHR43434">
    <property type="entry name" value="PHOSPHOGLYCOLATE PHOSPHATASE"/>
    <property type="match status" value="1"/>
</dbReference>
<dbReference type="SFLD" id="SFLDG01129">
    <property type="entry name" value="C1.5:_HAD__Beta-PGM__Phosphata"/>
    <property type="match status" value="1"/>
</dbReference>
<keyword evidence="3" id="KW-0460">Magnesium</keyword>
<dbReference type="SFLD" id="SFLDS00003">
    <property type="entry name" value="Haloacid_Dehalogenase"/>
    <property type="match status" value="1"/>
</dbReference>
<dbReference type="NCBIfam" id="TIGR01549">
    <property type="entry name" value="HAD-SF-IA-v1"/>
    <property type="match status" value="1"/>
</dbReference>
<dbReference type="InterPro" id="IPR023214">
    <property type="entry name" value="HAD_sf"/>
</dbReference>
<dbReference type="OrthoDB" id="9776368at2"/>
<protein>
    <submittedName>
        <fullName evidence="5">HAD family hydrolase</fullName>
    </submittedName>
</protein>